<dbReference type="GO" id="GO:0005794">
    <property type="term" value="C:Golgi apparatus"/>
    <property type="evidence" value="ECO:0007669"/>
    <property type="project" value="TreeGrafter"/>
</dbReference>
<evidence type="ECO:0000256" key="3">
    <source>
        <dbReference type="PROSITE-ProRule" id="PRU00192"/>
    </source>
</evidence>
<evidence type="ECO:0000256" key="2">
    <source>
        <dbReference type="ARBA" id="ARBA00022468"/>
    </source>
</evidence>
<dbReference type="InterPro" id="IPR051576">
    <property type="entry name" value="PX-Rho_GAP"/>
</dbReference>
<dbReference type="CDD" id="cd11835">
    <property type="entry name" value="SH3_ARHGAP32_33"/>
    <property type="match status" value="1"/>
</dbReference>
<evidence type="ECO:0000256" key="4">
    <source>
        <dbReference type="SAM" id="MobiDB-lite"/>
    </source>
</evidence>
<feature type="region of interest" description="Disordered" evidence="4">
    <location>
        <begin position="11"/>
        <end position="65"/>
    </location>
</feature>
<dbReference type="FunFam" id="2.30.30.40:FF:000030">
    <property type="entry name" value="rho GTPase-activating protein 32 isoform X2"/>
    <property type="match status" value="1"/>
</dbReference>
<proteinExistence type="predicted"/>
<dbReference type="SMART" id="SM00326">
    <property type="entry name" value="SH3"/>
    <property type="match status" value="1"/>
</dbReference>
<keyword evidence="7" id="KW-1185">Reference proteome</keyword>
<protein>
    <recommendedName>
        <fullName evidence="5">SH3 domain-containing protein</fullName>
    </recommendedName>
</protein>
<feature type="domain" description="SH3" evidence="5">
    <location>
        <begin position="249"/>
        <end position="311"/>
    </location>
</feature>
<accession>A0AAN8CJQ1</accession>
<sequence length="326" mass="36099">MEAGCVVATVIENAASGPQGEPGSGDVLEGDGLPSADQDKDDALPTATNNNPPEEKQPQETSTAMVRTDDIKEHPAEPLLRSCVSTASMKVKNMKKLTFPRGHFPTLAECAHFHYETVDFGNIQLAFAEGQIEGPKAGQDSKEPVFLVQVTCQGRNWLVTRSYEDFRVLDKHLHLCIYDRRYSQLTELPRYDTLKETVESVTKMLATYLSRFSAIADNKINCGPVLTWMEIENKGNHLLVSEEASINVPAIAAAHVTKRYTAQATDELTFEVGDIVSVIDMPPKEDTGWWRGKHGFQVGFFPCDCVELINDKIPPWCSKLRAEASV</sequence>
<dbReference type="GO" id="GO:0001650">
    <property type="term" value="C:fibrillar center"/>
    <property type="evidence" value="ECO:0007669"/>
    <property type="project" value="TreeGrafter"/>
</dbReference>
<reference evidence="6 7" key="1">
    <citation type="journal article" date="2023" name="Mol. Biol. Evol.">
        <title>Genomics of Secondarily Temperate Adaptation in the Only Non-Antarctic Icefish.</title>
        <authorList>
            <person name="Rivera-Colon A.G."/>
            <person name="Rayamajhi N."/>
            <person name="Minhas B.F."/>
            <person name="Madrigal G."/>
            <person name="Bilyk K.T."/>
            <person name="Yoon V."/>
            <person name="Hune M."/>
            <person name="Gregory S."/>
            <person name="Cheng C.H.C."/>
            <person name="Catchen J.M."/>
        </authorList>
    </citation>
    <scope>NUCLEOTIDE SEQUENCE [LARGE SCALE GENOMIC DNA]</scope>
    <source>
        <strain evidence="6">JC2023a</strain>
    </source>
</reference>
<gene>
    <name evidence="6" type="ORF">CesoFtcFv8_006382</name>
</gene>
<dbReference type="GO" id="GO:0015629">
    <property type="term" value="C:actin cytoskeleton"/>
    <property type="evidence" value="ECO:0007669"/>
    <property type="project" value="TreeGrafter"/>
</dbReference>
<dbReference type="AlphaFoldDB" id="A0AAN8CJQ1"/>
<evidence type="ECO:0000313" key="7">
    <source>
        <dbReference type="Proteomes" id="UP001335648"/>
    </source>
</evidence>
<keyword evidence="2" id="KW-0343">GTPase activation</keyword>
<organism evidence="6 7">
    <name type="scientific">Champsocephalus esox</name>
    <name type="common">pike icefish</name>
    <dbReference type="NCBI Taxonomy" id="159716"/>
    <lineage>
        <taxon>Eukaryota</taxon>
        <taxon>Metazoa</taxon>
        <taxon>Chordata</taxon>
        <taxon>Craniata</taxon>
        <taxon>Vertebrata</taxon>
        <taxon>Euteleostomi</taxon>
        <taxon>Actinopterygii</taxon>
        <taxon>Neopterygii</taxon>
        <taxon>Teleostei</taxon>
        <taxon>Neoteleostei</taxon>
        <taxon>Acanthomorphata</taxon>
        <taxon>Eupercaria</taxon>
        <taxon>Perciformes</taxon>
        <taxon>Notothenioidei</taxon>
        <taxon>Channichthyidae</taxon>
        <taxon>Champsocephalus</taxon>
    </lineage>
</organism>
<dbReference type="PANTHER" id="PTHR15729">
    <property type="entry name" value="CDC42 GTPASE-ACTIVATING PROTEIN"/>
    <property type="match status" value="1"/>
</dbReference>
<dbReference type="PROSITE" id="PS50002">
    <property type="entry name" value="SH3"/>
    <property type="match status" value="1"/>
</dbReference>
<evidence type="ECO:0000256" key="1">
    <source>
        <dbReference type="ARBA" id="ARBA00022443"/>
    </source>
</evidence>
<dbReference type="InterPro" id="IPR036028">
    <property type="entry name" value="SH3-like_dom_sf"/>
</dbReference>
<dbReference type="Pfam" id="PF14604">
    <property type="entry name" value="SH3_9"/>
    <property type="match status" value="1"/>
</dbReference>
<dbReference type="GO" id="GO:0007264">
    <property type="term" value="P:small GTPase-mediated signal transduction"/>
    <property type="evidence" value="ECO:0007669"/>
    <property type="project" value="TreeGrafter"/>
</dbReference>
<evidence type="ECO:0000259" key="5">
    <source>
        <dbReference type="PROSITE" id="PS50002"/>
    </source>
</evidence>
<dbReference type="SUPFAM" id="SSF50044">
    <property type="entry name" value="SH3-domain"/>
    <property type="match status" value="1"/>
</dbReference>
<dbReference type="PRINTS" id="PR00452">
    <property type="entry name" value="SH3DOMAIN"/>
</dbReference>
<dbReference type="InterPro" id="IPR036871">
    <property type="entry name" value="PX_dom_sf"/>
</dbReference>
<dbReference type="Gene3D" id="3.30.1520.10">
    <property type="entry name" value="Phox-like domain"/>
    <property type="match status" value="1"/>
</dbReference>
<dbReference type="SUPFAM" id="SSF64268">
    <property type="entry name" value="PX domain"/>
    <property type="match status" value="1"/>
</dbReference>
<dbReference type="PANTHER" id="PTHR15729:SF13">
    <property type="entry name" value="RHO GTPASE-ACTIVATING PROTEIN 32"/>
    <property type="match status" value="1"/>
</dbReference>
<name>A0AAN8CJQ1_9TELE</name>
<dbReference type="GO" id="GO:0035091">
    <property type="term" value="F:phosphatidylinositol binding"/>
    <property type="evidence" value="ECO:0007669"/>
    <property type="project" value="InterPro"/>
</dbReference>
<keyword evidence="1 3" id="KW-0728">SH3 domain</keyword>
<comment type="caution">
    <text evidence="6">The sequence shown here is derived from an EMBL/GenBank/DDBJ whole genome shotgun (WGS) entry which is preliminary data.</text>
</comment>
<dbReference type="Proteomes" id="UP001335648">
    <property type="component" value="Unassembled WGS sequence"/>
</dbReference>
<evidence type="ECO:0000313" key="6">
    <source>
        <dbReference type="EMBL" id="KAK5904862.1"/>
    </source>
</evidence>
<dbReference type="InterPro" id="IPR001452">
    <property type="entry name" value="SH3_domain"/>
</dbReference>
<dbReference type="GO" id="GO:0005654">
    <property type="term" value="C:nucleoplasm"/>
    <property type="evidence" value="ECO:0007669"/>
    <property type="project" value="TreeGrafter"/>
</dbReference>
<dbReference type="Gene3D" id="2.30.30.40">
    <property type="entry name" value="SH3 Domains"/>
    <property type="match status" value="1"/>
</dbReference>
<dbReference type="GO" id="GO:0005096">
    <property type="term" value="F:GTPase activator activity"/>
    <property type="evidence" value="ECO:0007669"/>
    <property type="project" value="UniProtKB-KW"/>
</dbReference>
<dbReference type="GO" id="GO:0005938">
    <property type="term" value="C:cell cortex"/>
    <property type="evidence" value="ECO:0007669"/>
    <property type="project" value="TreeGrafter"/>
</dbReference>
<dbReference type="EMBL" id="JAULUE010002050">
    <property type="protein sequence ID" value="KAK5904862.1"/>
    <property type="molecule type" value="Genomic_DNA"/>
</dbReference>